<reference evidence="3 4" key="1">
    <citation type="submission" date="2023-02" db="EMBL/GenBank/DDBJ databases">
        <title>Genome sequence of Lentisphaera profundi SAORIC-696.</title>
        <authorList>
            <person name="Kim e."/>
            <person name="Cho J.-C."/>
            <person name="Choi A."/>
            <person name="Kang I."/>
        </authorList>
    </citation>
    <scope>NUCLEOTIDE SEQUENCE [LARGE SCALE GENOMIC DNA]</scope>
    <source>
        <strain evidence="3 4">SAORIC-696</strain>
    </source>
</reference>
<protein>
    <submittedName>
        <fullName evidence="3">DUF1080 domain-containing protein</fullName>
    </submittedName>
</protein>
<dbReference type="Pfam" id="PF06439">
    <property type="entry name" value="3keto-disac_hyd"/>
    <property type="match status" value="1"/>
</dbReference>
<evidence type="ECO:0000259" key="2">
    <source>
        <dbReference type="Pfam" id="PF06439"/>
    </source>
</evidence>
<gene>
    <name evidence="3" type="ORF">PQO03_02800</name>
</gene>
<keyword evidence="1" id="KW-0732">Signal</keyword>
<evidence type="ECO:0000256" key="1">
    <source>
        <dbReference type="SAM" id="SignalP"/>
    </source>
</evidence>
<dbReference type="Gene3D" id="2.60.120.560">
    <property type="entry name" value="Exo-inulinase, domain 1"/>
    <property type="match status" value="1"/>
</dbReference>
<name>A0ABY7VS64_9BACT</name>
<dbReference type="InterPro" id="IPR010496">
    <property type="entry name" value="AL/BT2_dom"/>
</dbReference>
<feature type="signal peptide" evidence="1">
    <location>
        <begin position="1"/>
        <end position="20"/>
    </location>
</feature>
<dbReference type="EMBL" id="CP117811">
    <property type="protein sequence ID" value="WDE96887.1"/>
    <property type="molecule type" value="Genomic_DNA"/>
</dbReference>
<keyword evidence="4" id="KW-1185">Reference proteome</keyword>
<dbReference type="Proteomes" id="UP001214250">
    <property type="component" value="Chromosome 1"/>
</dbReference>
<evidence type="ECO:0000313" key="4">
    <source>
        <dbReference type="Proteomes" id="UP001214250"/>
    </source>
</evidence>
<organism evidence="3 4">
    <name type="scientific">Lentisphaera profundi</name>
    <dbReference type="NCBI Taxonomy" id="1658616"/>
    <lineage>
        <taxon>Bacteria</taxon>
        <taxon>Pseudomonadati</taxon>
        <taxon>Lentisphaerota</taxon>
        <taxon>Lentisphaeria</taxon>
        <taxon>Lentisphaerales</taxon>
        <taxon>Lentisphaeraceae</taxon>
        <taxon>Lentisphaera</taxon>
    </lineage>
</organism>
<evidence type="ECO:0000313" key="3">
    <source>
        <dbReference type="EMBL" id="WDE96887.1"/>
    </source>
</evidence>
<sequence>MQNFFRMALLVFLSIGSIQANEWKSLFNGKNLDGWKGLEQYWSVQDGIITGESKTAVPFTNFLIYEKGEFSDFELKFDFCIFSGNSGVQYRSKQVGKPEKFSMKGYQADFDPGNAWSGTNYFQGRGIMAKRGQKTLMEKGKKASSTEALGDFDELAKSIKAAGQWNSYHIIVKGDHFQHFINGVLMSECTDKDPKLSLAKGTFGLQMHKTKGTGMKVQFKNIELKELKDK</sequence>
<dbReference type="RefSeq" id="WP_274150951.1">
    <property type="nucleotide sequence ID" value="NZ_CP117811.1"/>
</dbReference>
<feature type="domain" description="3-keto-alpha-glucoside-1,2-lyase/3-keto-2-hydroxy-glucal hydratase" evidence="2">
    <location>
        <begin position="22"/>
        <end position="225"/>
    </location>
</feature>
<feature type="chain" id="PRO_5045779977" evidence="1">
    <location>
        <begin position="21"/>
        <end position="230"/>
    </location>
</feature>
<proteinExistence type="predicted"/>
<accession>A0ABY7VS64</accession>